<dbReference type="AlphaFoldDB" id="A0AAN6I6C1"/>
<gene>
    <name evidence="1" type="ORF">KL928_003365</name>
</gene>
<evidence type="ECO:0000313" key="2">
    <source>
        <dbReference type="Proteomes" id="UP001196530"/>
    </source>
</evidence>
<protein>
    <submittedName>
        <fullName evidence="1">Uncharacterized protein</fullName>
    </submittedName>
</protein>
<organism evidence="1 2">
    <name type="scientific">Pichia angusta</name>
    <name type="common">Yeast</name>
    <name type="synonym">Hansenula polymorpha</name>
    <dbReference type="NCBI Taxonomy" id="870730"/>
    <lineage>
        <taxon>Eukaryota</taxon>
        <taxon>Fungi</taxon>
        <taxon>Dikarya</taxon>
        <taxon>Ascomycota</taxon>
        <taxon>Saccharomycotina</taxon>
        <taxon>Pichiomycetes</taxon>
        <taxon>Pichiales</taxon>
        <taxon>Pichiaceae</taxon>
        <taxon>Ogataea</taxon>
    </lineage>
</organism>
<dbReference type="EMBL" id="JAHLUX010000006">
    <property type="protein sequence ID" value="KAG7818364.1"/>
    <property type="molecule type" value="Genomic_DNA"/>
</dbReference>
<dbReference type="Proteomes" id="UP001196530">
    <property type="component" value="Unassembled WGS sequence"/>
</dbReference>
<proteinExistence type="predicted"/>
<comment type="caution">
    <text evidence="1">The sequence shown here is derived from an EMBL/GenBank/DDBJ whole genome shotgun (WGS) entry which is preliminary data.</text>
</comment>
<dbReference type="RefSeq" id="XP_043059618.1">
    <property type="nucleotide sequence ID" value="XM_043203944.1"/>
</dbReference>
<name>A0AAN6I6C1_PICAN</name>
<sequence length="321" mass="35863">MPAQPIIHGAEHRVGCDAARAHQAVDLDVSEPHRELDFRDHVLEHRLHETVAGAGFLGVGQRSVGKVPRHVRAHLRDKRAKRVRQHVLAAGNVEQRLFDVEVDRLAPFTAVLLQKRCELLADHIPAKPELAAALVERVARGDVDRVDEDLVVHQAAAQHAHGVAAAGHEAEERELRFVAVGREPRRQQVAQHVVDAQERHVPRDTEPLRQLVAADERAHHAGATGRADEIGPVGACPVVSREQLAREHRHLRPVVHCRVRGDHSAGVRRVQSVLALLDDTGRLRRIEPVEQRHTRVVARRLDRQHAVRPRLAPAARHCPQF</sequence>
<evidence type="ECO:0000313" key="1">
    <source>
        <dbReference type="EMBL" id="KAG7818364.1"/>
    </source>
</evidence>
<accession>A0AAN6I6C1</accession>
<reference evidence="1" key="1">
    <citation type="journal article" date="2021" name="G3 (Bethesda)">
        <title>Genomic diversity, chromosomal rearrangements, and interspecies hybridization in the ogataea polymorpha species complex.</title>
        <authorList>
            <person name="Hanson S.J."/>
            <person name="Cinneide E.O."/>
            <person name="Salzberg L.I."/>
            <person name="Wolfe K.H."/>
            <person name="McGowan J."/>
            <person name="Fitzpatrick D.A."/>
            <person name="Matlin K."/>
        </authorList>
    </citation>
    <scope>NUCLEOTIDE SEQUENCE</scope>
    <source>
        <strain evidence="1">61-244</strain>
    </source>
</reference>
<dbReference type="GeneID" id="66127416"/>